<reference evidence="1 2" key="1">
    <citation type="journal article" date="2022" name="DNA Res.">
        <title>Chromosomal-level genome assembly of the orchid tree Bauhinia variegata (Leguminosae; Cercidoideae) supports the allotetraploid origin hypothesis of Bauhinia.</title>
        <authorList>
            <person name="Zhong Y."/>
            <person name="Chen Y."/>
            <person name="Zheng D."/>
            <person name="Pang J."/>
            <person name="Liu Y."/>
            <person name="Luo S."/>
            <person name="Meng S."/>
            <person name="Qian L."/>
            <person name="Wei D."/>
            <person name="Dai S."/>
            <person name="Zhou R."/>
        </authorList>
    </citation>
    <scope>NUCLEOTIDE SEQUENCE [LARGE SCALE GENOMIC DNA]</scope>
    <source>
        <strain evidence="1">BV-YZ2020</strain>
    </source>
</reference>
<proteinExistence type="predicted"/>
<dbReference type="EMBL" id="CM039435">
    <property type="protein sequence ID" value="KAI4316828.1"/>
    <property type="molecule type" value="Genomic_DNA"/>
</dbReference>
<evidence type="ECO:0000313" key="1">
    <source>
        <dbReference type="EMBL" id="KAI4316828.1"/>
    </source>
</evidence>
<comment type="caution">
    <text evidence="1">The sequence shown here is derived from an EMBL/GenBank/DDBJ whole genome shotgun (WGS) entry which is preliminary data.</text>
</comment>
<sequence length="133" mass="15233">MGSLMAGWDSRTLDPKSVRLQRNRSLTKEEIDAFWKSKKKKEEEHLRAISTLSETLQASKYQEPENKFNKSSAINLTHTKENSVGMNLDTSLEEFIKKNGWWTKSSWAFLNEPPVIEAASNKYAAQFHVANLS</sequence>
<name>A0ACB9LYH0_BAUVA</name>
<gene>
    <name evidence="1" type="ORF">L6164_024768</name>
</gene>
<organism evidence="1 2">
    <name type="scientific">Bauhinia variegata</name>
    <name type="common">Purple orchid tree</name>
    <name type="synonym">Phanera variegata</name>
    <dbReference type="NCBI Taxonomy" id="167791"/>
    <lineage>
        <taxon>Eukaryota</taxon>
        <taxon>Viridiplantae</taxon>
        <taxon>Streptophyta</taxon>
        <taxon>Embryophyta</taxon>
        <taxon>Tracheophyta</taxon>
        <taxon>Spermatophyta</taxon>
        <taxon>Magnoliopsida</taxon>
        <taxon>eudicotyledons</taxon>
        <taxon>Gunneridae</taxon>
        <taxon>Pentapetalae</taxon>
        <taxon>rosids</taxon>
        <taxon>fabids</taxon>
        <taxon>Fabales</taxon>
        <taxon>Fabaceae</taxon>
        <taxon>Cercidoideae</taxon>
        <taxon>Cercideae</taxon>
        <taxon>Bauhiniinae</taxon>
        <taxon>Bauhinia</taxon>
    </lineage>
</organism>
<evidence type="ECO:0000313" key="2">
    <source>
        <dbReference type="Proteomes" id="UP000828941"/>
    </source>
</evidence>
<protein>
    <submittedName>
        <fullName evidence="1">Uncharacterized protein</fullName>
    </submittedName>
</protein>
<dbReference type="Proteomes" id="UP000828941">
    <property type="component" value="Chromosome 10"/>
</dbReference>
<accession>A0ACB9LYH0</accession>
<keyword evidence="2" id="KW-1185">Reference proteome</keyword>